<sequence>MSMETKPIKESLPRLSFIKSLRRKKMKKFEYKCVFILGLGERTTRILNEYGQSGWELVATSWVWHYFKREIN</sequence>
<keyword evidence="2" id="KW-1185">Reference proteome</keyword>
<reference evidence="1 2" key="1">
    <citation type="submission" date="2019-10" db="EMBL/GenBank/DDBJ databases">
        <title>Whole-genome sequence of the extremophile Heliorestis acidaminivorans DSM 24790.</title>
        <authorList>
            <person name="Kyndt J.A."/>
            <person name="Meyer T.E."/>
        </authorList>
    </citation>
    <scope>NUCLEOTIDE SEQUENCE [LARGE SCALE GENOMIC DNA]</scope>
    <source>
        <strain evidence="1 2">DSM 24790</strain>
    </source>
</reference>
<comment type="caution">
    <text evidence="1">The sequence shown here is derived from an EMBL/GenBank/DDBJ whole genome shotgun (WGS) entry which is preliminary data.</text>
</comment>
<name>A0A6I0ESN0_9FIRM</name>
<protein>
    <recommendedName>
        <fullName evidence="3">DUF4177 domain-containing protein</fullName>
    </recommendedName>
</protein>
<evidence type="ECO:0008006" key="3">
    <source>
        <dbReference type="Google" id="ProtNLM"/>
    </source>
</evidence>
<evidence type="ECO:0000313" key="1">
    <source>
        <dbReference type="EMBL" id="KAB2952908.1"/>
    </source>
</evidence>
<dbReference type="EMBL" id="WBXO01000004">
    <property type="protein sequence ID" value="KAB2952908.1"/>
    <property type="molecule type" value="Genomic_DNA"/>
</dbReference>
<dbReference type="AlphaFoldDB" id="A0A6I0ESN0"/>
<accession>A0A6I0ESN0</accession>
<organism evidence="1 2">
    <name type="scientific">Heliorestis acidaminivorans</name>
    <dbReference type="NCBI Taxonomy" id="553427"/>
    <lineage>
        <taxon>Bacteria</taxon>
        <taxon>Bacillati</taxon>
        <taxon>Bacillota</taxon>
        <taxon>Clostridia</taxon>
        <taxon>Eubacteriales</taxon>
        <taxon>Heliobacteriaceae</taxon>
        <taxon>Heliorestis</taxon>
    </lineage>
</organism>
<dbReference type="OrthoDB" id="5432776at2"/>
<gene>
    <name evidence="1" type="ORF">F9B85_06445</name>
</gene>
<evidence type="ECO:0000313" key="2">
    <source>
        <dbReference type="Proteomes" id="UP000468766"/>
    </source>
</evidence>
<proteinExistence type="predicted"/>
<dbReference type="RefSeq" id="WP_151619567.1">
    <property type="nucleotide sequence ID" value="NZ_WBXO01000004.1"/>
</dbReference>
<dbReference type="Proteomes" id="UP000468766">
    <property type="component" value="Unassembled WGS sequence"/>
</dbReference>